<evidence type="ECO:0000313" key="2">
    <source>
        <dbReference type="Proteomes" id="UP000183085"/>
    </source>
</evidence>
<dbReference type="EMBL" id="MNYI01000153">
    <property type="protein sequence ID" value="OIP39295.1"/>
    <property type="molecule type" value="Genomic_DNA"/>
</dbReference>
<name>A0A1J5E5T1_9BACT</name>
<dbReference type="STRING" id="1817895.AUJ95_05680"/>
<dbReference type="Proteomes" id="UP000183085">
    <property type="component" value="Unassembled WGS sequence"/>
</dbReference>
<sequence length="407" mass="47615">MWKIQFKNKLMRLVVKTTKCIGKLIASVRNRNLKQIKIKKILVNRSDRIGDAIITLPFLLELKKQGYDLTIMTSTYNDFILNRFFPTIPMDHPILSQESKPNLLWKECIQRIRNTPQLIGNHLSKDKEPEFDIFLDLMLGEKSPEGIYYARKNRLAKYYIGCNKGPLNIFQDYSLKKTLIELSELDIIQYYEKLINDGLGIKIKTPDYIGIESFKEYQQKGFNFKFPFGVVFIGGEPKRNLTINQWKILIERLAEDINIVVIDDPKNIILPKIRDVVRNKNVYFIKNRYNLFELLSLTKKARFFIGMDGGGSHILSLPTNAMMIFTSEMRNPFRPHSNNSYKTILLRNNFNIEETKTSTDLIKAIAFKSLPCRPCFVKFECKKRKCIEGVDVELIAEYIKLKKVEWM</sequence>
<dbReference type="PANTHER" id="PTHR30160">
    <property type="entry name" value="TETRAACYLDISACCHARIDE 4'-KINASE-RELATED"/>
    <property type="match status" value="1"/>
</dbReference>
<organism evidence="1 2">
    <name type="scientific">Candidatus Desantisbacteria bacterium CG2_30_40_21</name>
    <dbReference type="NCBI Taxonomy" id="1817895"/>
    <lineage>
        <taxon>Bacteria</taxon>
        <taxon>Candidatus Desantisiibacteriota</taxon>
    </lineage>
</organism>
<dbReference type="GO" id="GO:0009244">
    <property type="term" value="P:lipopolysaccharide core region biosynthetic process"/>
    <property type="evidence" value="ECO:0007669"/>
    <property type="project" value="TreeGrafter"/>
</dbReference>
<evidence type="ECO:0008006" key="3">
    <source>
        <dbReference type="Google" id="ProtNLM"/>
    </source>
</evidence>
<gene>
    <name evidence="1" type="ORF">AUJ95_05680</name>
</gene>
<dbReference type="Gene3D" id="3.40.50.2000">
    <property type="entry name" value="Glycogen Phosphorylase B"/>
    <property type="match status" value="2"/>
</dbReference>
<reference evidence="1 2" key="1">
    <citation type="journal article" date="2016" name="Environ. Microbiol.">
        <title>Genomic resolution of a cold subsurface aquifer community provides metabolic insights for novel microbes adapted to high CO concentrations.</title>
        <authorList>
            <person name="Probst A.J."/>
            <person name="Castelle C.J."/>
            <person name="Singh A."/>
            <person name="Brown C.T."/>
            <person name="Anantharaman K."/>
            <person name="Sharon I."/>
            <person name="Hug L.A."/>
            <person name="Burstein D."/>
            <person name="Emerson J.B."/>
            <person name="Thomas B.C."/>
            <person name="Banfield J.F."/>
        </authorList>
    </citation>
    <scope>NUCLEOTIDE SEQUENCE [LARGE SCALE GENOMIC DNA]</scope>
    <source>
        <strain evidence="1">CG2_30_40_21</strain>
    </source>
</reference>
<proteinExistence type="predicted"/>
<dbReference type="InterPro" id="IPR051199">
    <property type="entry name" value="LPS_LOS_Heptosyltrfase"/>
</dbReference>
<accession>A0A1J5E5T1</accession>
<dbReference type="GO" id="GO:0005829">
    <property type="term" value="C:cytosol"/>
    <property type="evidence" value="ECO:0007669"/>
    <property type="project" value="TreeGrafter"/>
</dbReference>
<comment type="caution">
    <text evidence="1">The sequence shown here is derived from an EMBL/GenBank/DDBJ whole genome shotgun (WGS) entry which is preliminary data.</text>
</comment>
<dbReference type="GO" id="GO:0008713">
    <property type="term" value="F:ADP-heptose-lipopolysaccharide heptosyltransferase activity"/>
    <property type="evidence" value="ECO:0007669"/>
    <property type="project" value="TreeGrafter"/>
</dbReference>
<evidence type="ECO:0000313" key="1">
    <source>
        <dbReference type="EMBL" id="OIP39295.1"/>
    </source>
</evidence>
<dbReference type="AlphaFoldDB" id="A0A1J5E5T1"/>
<dbReference type="SUPFAM" id="SSF53756">
    <property type="entry name" value="UDP-Glycosyltransferase/glycogen phosphorylase"/>
    <property type="match status" value="1"/>
</dbReference>
<protein>
    <recommendedName>
        <fullName evidence="3">Heptosyltransferase</fullName>
    </recommendedName>
</protein>